<protein>
    <submittedName>
        <fullName evidence="2">Uncharacterized protein</fullName>
    </submittedName>
</protein>
<feature type="transmembrane region" description="Helical" evidence="1">
    <location>
        <begin position="12"/>
        <end position="35"/>
    </location>
</feature>
<dbReference type="KEGG" id="emt:CPZ25_010950"/>
<dbReference type="AlphaFoldDB" id="A0A4P9C8K6"/>
<name>A0A4P9C8K6_EUBML</name>
<evidence type="ECO:0000313" key="2">
    <source>
        <dbReference type="EMBL" id="QCT71823.1"/>
    </source>
</evidence>
<keyword evidence="1" id="KW-0472">Membrane</keyword>
<gene>
    <name evidence="2" type="ORF">CPZ25_010950</name>
</gene>
<dbReference type="EMBL" id="CP029487">
    <property type="protein sequence ID" value="QCT71823.1"/>
    <property type="molecule type" value="Genomic_DNA"/>
</dbReference>
<accession>A0A4P9C8K6</accession>
<reference evidence="2 3" key="1">
    <citation type="submission" date="2018-05" db="EMBL/GenBank/DDBJ databases">
        <title>Genome comparison of Eubacterium sp.</title>
        <authorList>
            <person name="Feng Y."/>
            <person name="Sanchez-Andrea I."/>
            <person name="Stams A.J.M."/>
            <person name="De Vos W.M."/>
        </authorList>
    </citation>
    <scope>NUCLEOTIDE SEQUENCE [LARGE SCALE GENOMIC DNA]</scope>
    <source>
        <strain evidence="2 3">YI</strain>
    </source>
</reference>
<dbReference type="RefSeq" id="WP_096918616.1">
    <property type="nucleotide sequence ID" value="NZ_CP029487.1"/>
</dbReference>
<keyword evidence="1" id="KW-1133">Transmembrane helix</keyword>
<organism evidence="2 3">
    <name type="scientific">Eubacterium maltosivorans</name>
    <dbReference type="NCBI Taxonomy" id="2041044"/>
    <lineage>
        <taxon>Bacteria</taxon>
        <taxon>Bacillati</taxon>
        <taxon>Bacillota</taxon>
        <taxon>Clostridia</taxon>
        <taxon>Eubacteriales</taxon>
        <taxon>Eubacteriaceae</taxon>
        <taxon>Eubacterium</taxon>
    </lineage>
</organism>
<evidence type="ECO:0000313" key="3">
    <source>
        <dbReference type="Proteomes" id="UP000218387"/>
    </source>
</evidence>
<keyword evidence="3" id="KW-1185">Reference proteome</keyword>
<evidence type="ECO:0000256" key="1">
    <source>
        <dbReference type="SAM" id="Phobius"/>
    </source>
</evidence>
<proteinExistence type="predicted"/>
<dbReference type="Proteomes" id="UP000218387">
    <property type="component" value="Chromosome"/>
</dbReference>
<keyword evidence="1" id="KW-0812">Transmembrane</keyword>
<sequence>MKNIIKNQSGSALIWVLVICVIFGILGMAIGAIALSMNNRSINNNIKQQTYFSARSAVDAIFEQLNGDDTDESNDNLPYYLKQHLLKKKPNNHIEFNDFYRDVPEEYRNQFGTCDVTGDYDDETGIVTLKATAKKGNQEDTVILTARKKEEIIQGNWPGKEGALQLVGKDEKVIDEKLGQDKKMTVYCATKDNTKDNHKGGEIEIKDNAGPVFIYVESHVTLRLEEIDVEDNDKGKCDVYFYLEPEAKLVLKGDKENDSDDYEDCNIYIYGPNATLEIYGGNDEHGVDKQFITINGGVSVGEIFPDSNHVTIIEKKPADSTYQDIVNRINGTGTGGSTSIREIWEKIEYKTNE</sequence>